<organism evidence="2">
    <name type="scientific">Fagus sylvatica</name>
    <name type="common">Beechnut</name>
    <dbReference type="NCBI Taxonomy" id="28930"/>
    <lineage>
        <taxon>Eukaryota</taxon>
        <taxon>Viridiplantae</taxon>
        <taxon>Streptophyta</taxon>
        <taxon>Embryophyta</taxon>
        <taxon>Tracheophyta</taxon>
        <taxon>Spermatophyta</taxon>
        <taxon>Magnoliopsida</taxon>
        <taxon>eudicotyledons</taxon>
        <taxon>Gunneridae</taxon>
        <taxon>Pentapetalae</taxon>
        <taxon>rosids</taxon>
        <taxon>fabids</taxon>
        <taxon>Fagales</taxon>
        <taxon>Fagaceae</taxon>
        <taxon>Fagus</taxon>
    </lineage>
</organism>
<name>A0A2N9HYV8_FAGSY</name>
<feature type="region of interest" description="Disordered" evidence="1">
    <location>
        <begin position="557"/>
        <end position="582"/>
    </location>
</feature>
<feature type="region of interest" description="Disordered" evidence="1">
    <location>
        <begin position="181"/>
        <end position="240"/>
    </location>
</feature>
<dbReference type="AlphaFoldDB" id="A0A2N9HYV8"/>
<sequence length="618" mass="67424">MRKGGSRLEVAGWRVVGNSRVMVPREDSDRRSAFAYASYRDNLAWMTTQVSNRVIQRSGNPESKHVGDNLAWVTTQVSNRVIQRSGNPESKHVGDNLAWVTTQVSNRVIQRFGNPESKHVGDNLAWVTTQVSNQAVAYAPESSPDTDVKYDAMEDVCTRVDSAIARNLQAELDAEAAGLAFGATRPPSQPGVTIGGGARPSGTPRRPTTRSTGAPPTRLKRQRADRTPLSTDPVPEDYVAPGFRYPPLGGVRPRHPVTIAVSDTPLLTGLIDHPSSLVRRCEDPPESVGQGGWSDFGRLLSVSRREYSDFLIELGFSPFLGIPYVQVWHPLVRCWVERFFHHTGTFHLSTCEMGVLPVDWSAILGIRFGGRAPPSEPISGPEALEILGIDDPDAIDSIRLPSLRSTVPTPIIGMFRDVDALREYDWGALTYGLLLASDLDFPLARRWDSAQIRRLTTRTLLECRTTVDCIRDADVLGGEAVVPVDPPQLMSIEGYIPRAPSDSYVARVIAYPGRLWTVTSSGLLGRWTGFRARYCVSSLSCQSVRIAMQPRWMTSGGDSPYADGGDSAVGRDDPDAGGLGPAAEGHGFSGCGAGHSYCEHSEIRGPAFERGHCSSYWS</sequence>
<feature type="compositionally biased region" description="Low complexity" evidence="1">
    <location>
        <begin position="200"/>
        <end position="217"/>
    </location>
</feature>
<dbReference type="EMBL" id="OIVN01004368">
    <property type="protein sequence ID" value="SPD16963.1"/>
    <property type="molecule type" value="Genomic_DNA"/>
</dbReference>
<evidence type="ECO:0008006" key="3">
    <source>
        <dbReference type="Google" id="ProtNLM"/>
    </source>
</evidence>
<gene>
    <name evidence="2" type="ORF">FSB_LOCUS44845</name>
</gene>
<reference evidence="2" key="1">
    <citation type="submission" date="2018-02" db="EMBL/GenBank/DDBJ databases">
        <authorList>
            <person name="Cohen D.B."/>
            <person name="Kent A.D."/>
        </authorList>
    </citation>
    <scope>NUCLEOTIDE SEQUENCE</scope>
</reference>
<protein>
    <recommendedName>
        <fullName evidence="3">Aminotransferase-like plant mobile domain-containing protein</fullName>
    </recommendedName>
</protein>
<evidence type="ECO:0000313" key="2">
    <source>
        <dbReference type="EMBL" id="SPD16963.1"/>
    </source>
</evidence>
<evidence type="ECO:0000256" key="1">
    <source>
        <dbReference type="SAM" id="MobiDB-lite"/>
    </source>
</evidence>
<accession>A0A2N9HYV8</accession>
<proteinExistence type="predicted"/>